<protein>
    <submittedName>
        <fullName evidence="2">Uncharacterized protein</fullName>
    </submittedName>
</protein>
<dbReference type="RefSeq" id="WP_129248250.1">
    <property type="nucleotide sequence ID" value="NZ_JABZEL010000008.1"/>
</dbReference>
<name>A0A4V1NPX5_9ACTN</name>
<feature type="transmembrane region" description="Helical" evidence="1">
    <location>
        <begin position="125"/>
        <end position="147"/>
    </location>
</feature>
<keyword evidence="1" id="KW-0812">Transmembrane</keyword>
<evidence type="ECO:0000313" key="2">
    <source>
        <dbReference type="EMBL" id="RXS66340.1"/>
    </source>
</evidence>
<dbReference type="Proteomes" id="UP000289482">
    <property type="component" value="Unassembled WGS sequence"/>
</dbReference>
<dbReference type="EMBL" id="SDIF01000038">
    <property type="protein sequence ID" value="RXS66340.1"/>
    <property type="molecule type" value="Genomic_DNA"/>
</dbReference>
<accession>A0A4V1NPX5</accession>
<proteinExistence type="predicted"/>
<dbReference type="GeneID" id="95779409"/>
<organism evidence="2 3">
    <name type="scientific">Streptomyces sioyaensis</name>
    <dbReference type="NCBI Taxonomy" id="67364"/>
    <lineage>
        <taxon>Bacteria</taxon>
        <taxon>Bacillati</taxon>
        <taxon>Actinomycetota</taxon>
        <taxon>Actinomycetes</taxon>
        <taxon>Kitasatosporales</taxon>
        <taxon>Streptomycetaceae</taxon>
        <taxon>Streptomyces</taxon>
    </lineage>
</organism>
<comment type="caution">
    <text evidence="2">The sequence shown here is derived from an EMBL/GenBank/DDBJ whole genome shotgun (WGS) entry which is preliminary data.</text>
</comment>
<keyword evidence="1" id="KW-1133">Transmembrane helix</keyword>
<sequence length="202" mass="21137">MSGKTPLKTLCGHLFFLAVALVFFTVFFVKGLTSAGLTGTHGIFTVKECVRESTSHRSTASQYYDCNGTFRSDDGKTVDNKASLGNLDTGYDPGFELAVQGHGDSTVLSALSAATYTVAGRGAAIGNFATGFGGLLFIVPVLLFSWLTRFDATTRTIAQQWAAWRATAGTRTRKIVLGAAAAALFGAFVISPALGFALTAGS</sequence>
<dbReference type="AlphaFoldDB" id="A0A4V1NPX5"/>
<keyword evidence="1" id="KW-0472">Membrane</keyword>
<feature type="transmembrane region" description="Helical" evidence="1">
    <location>
        <begin position="12"/>
        <end position="29"/>
    </location>
</feature>
<evidence type="ECO:0000313" key="3">
    <source>
        <dbReference type="Proteomes" id="UP000289482"/>
    </source>
</evidence>
<gene>
    <name evidence="2" type="ORF">EST54_15725</name>
</gene>
<evidence type="ECO:0000256" key="1">
    <source>
        <dbReference type="SAM" id="Phobius"/>
    </source>
</evidence>
<keyword evidence="3" id="KW-1185">Reference proteome</keyword>
<reference evidence="2 3" key="1">
    <citation type="submission" date="2019-01" db="EMBL/GenBank/DDBJ databases">
        <title>Draft genome sequences of the type strain Streptomyces sioyaensis DSM 40032 and its novel strain, TM32, a thermotolerant antibiotics-producing actinobacterium.</title>
        <authorList>
            <person name="Nakaew N."/>
            <person name="Lumyong S."/>
            <person name="Sloan W.T."/>
            <person name="Sungthong R."/>
        </authorList>
    </citation>
    <scope>NUCLEOTIDE SEQUENCE [LARGE SCALE GENOMIC DNA]</scope>
    <source>
        <strain evidence="2 3">DSM 40032</strain>
    </source>
</reference>
<feature type="transmembrane region" description="Helical" evidence="1">
    <location>
        <begin position="175"/>
        <end position="198"/>
    </location>
</feature>